<dbReference type="PANTHER" id="PTHR44757:SF2">
    <property type="entry name" value="BIOFILM ARCHITECTURE MAINTENANCE PROTEIN MBAA"/>
    <property type="match status" value="1"/>
</dbReference>
<dbReference type="InterPro" id="IPR000014">
    <property type="entry name" value="PAS"/>
</dbReference>
<keyword evidence="2 5" id="KW-0812">Transmembrane</keyword>
<dbReference type="InterPro" id="IPR000160">
    <property type="entry name" value="GGDEF_dom"/>
</dbReference>
<dbReference type="CDD" id="cd01948">
    <property type="entry name" value="EAL"/>
    <property type="match status" value="1"/>
</dbReference>
<dbReference type="Gene3D" id="3.30.70.270">
    <property type="match status" value="1"/>
</dbReference>
<dbReference type="InterPro" id="IPR001610">
    <property type="entry name" value="PAC"/>
</dbReference>
<dbReference type="InterPro" id="IPR042240">
    <property type="entry name" value="CHASE_sf"/>
</dbReference>
<sequence>MRLVLLPILILFAGFGVTWTVWDHERQASRHEVLSQFDFAMSDAVSRIEQRMATYEQLLRGVQGMFVASGSMDRNSFRDYLGAVNLDADFAGIQAVGVVRWVPATDKEAHVAAMRRLGVAGYAIKPDGLRENYAPVVQREPYADGNSAVLGVDSWASPVRQLAMQKARDSGMATVSGKVQPIRGNGEDYPPSFVMYLPVYARNQPPDTVAKRRAHLVGWVYAEFRMRDVIASLYGEQPPGLSLAIYDGVEPSAAALLYRSSDRGRQPNSAMSASEYLVVGRHSWMLSVTAGKDFTARFGRNSETLIVWAGTGLSLLLSLLAWVLLTGHSRAMRLASTMTGELRESERKFRAFADCAVNLEVWLGLNGKPRWISPSVKEYTGFTVDECMAMPDFVGTLVHPEDLLRVAPVLLKGLQSFRGNDLEFRCFRKDRSLLWLSVSWVPVHSASTVFTGVRISGRDITERKLLDAELRIAAVAFDSLEGMMVTDASGTILRVNSAFTECTGYTADDVVGQTPRILQSGRHDAAFFREMWDTIHRAGGWQGEIWDRRKNGEIYPKWLTIAAVTGSDGGVTHYVGTHHDITERKLAEDRIKELAFFDSLTCLPNRALLSDRLKQAIAVSAQCGSSGALLFIDIDNFKTLNDTLGHDKGDLLLQQVAQRLAVSVREGDTVARVGGDEFVVVLGNLGESGQEAASKTEAIGEQILSVLRNTFSLDGIEYRSTSSIGATVFKGHQASIEVLLKQADLAMYKSKEIGRNTMCFFDPTMQAVILERVALEAGLRKAIEEDQFLLHYQAQVTSNDRLTGAEALVRWQHPERGVVSPAEFVPLAEETGLILALGKKVLETACIQLVRWSSQPEMAHLTIAVNVSVHQFRAPNFVAEVLKVIEQTGANPTRLKLELTESVLVENVQDIAEKMRALKNKGVVFSLDDFGTGYSSLLYLKRLPLDQLKIDRSFVRDILIDQNDAIIAKTIVALGQNLGLEVIAEGVETEAQLEFLAGAGCSAYQGYYFCHPLPIEGFEAFVSGFDFRRRESEFAQQAQD</sequence>
<dbReference type="InterPro" id="IPR001633">
    <property type="entry name" value="EAL_dom"/>
</dbReference>
<dbReference type="Gene3D" id="3.30.450.20">
    <property type="entry name" value="PAS domain"/>
    <property type="match status" value="2"/>
</dbReference>
<evidence type="ECO:0000256" key="2">
    <source>
        <dbReference type="ARBA" id="ARBA00022692"/>
    </source>
</evidence>
<feature type="domain" description="CHASE" evidence="8">
    <location>
        <begin position="68"/>
        <end position="287"/>
    </location>
</feature>
<dbReference type="Gene3D" id="3.30.450.350">
    <property type="entry name" value="CHASE domain"/>
    <property type="match status" value="1"/>
</dbReference>
<dbReference type="InterPro" id="IPR000700">
    <property type="entry name" value="PAS-assoc_C"/>
</dbReference>
<feature type="transmembrane region" description="Helical" evidence="5">
    <location>
        <begin position="305"/>
        <end position="325"/>
    </location>
</feature>
<dbReference type="Pfam" id="PF00563">
    <property type="entry name" value="EAL"/>
    <property type="match status" value="1"/>
</dbReference>
<dbReference type="GO" id="GO:0007165">
    <property type="term" value="P:signal transduction"/>
    <property type="evidence" value="ECO:0007669"/>
    <property type="project" value="UniProtKB-ARBA"/>
</dbReference>
<dbReference type="PROSITE" id="PS50887">
    <property type="entry name" value="GGDEF"/>
    <property type="match status" value="1"/>
</dbReference>
<evidence type="ECO:0000256" key="1">
    <source>
        <dbReference type="ARBA" id="ARBA00004370"/>
    </source>
</evidence>
<dbReference type="NCBIfam" id="TIGR00229">
    <property type="entry name" value="sensory_box"/>
    <property type="match status" value="2"/>
</dbReference>
<dbReference type="Proteomes" id="UP000031843">
    <property type="component" value="Chromosome main"/>
</dbReference>
<proteinExistence type="predicted"/>
<dbReference type="InterPro" id="IPR035919">
    <property type="entry name" value="EAL_sf"/>
</dbReference>
<dbReference type="SMART" id="SM00091">
    <property type="entry name" value="PAS"/>
    <property type="match status" value="2"/>
</dbReference>
<feature type="domain" description="PAS" evidence="6">
    <location>
        <begin position="345"/>
        <end position="417"/>
    </location>
</feature>
<evidence type="ECO:0000256" key="5">
    <source>
        <dbReference type="SAM" id="Phobius"/>
    </source>
</evidence>
<evidence type="ECO:0000259" key="8">
    <source>
        <dbReference type="PROSITE" id="PS50839"/>
    </source>
</evidence>
<dbReference type="SMART" id="SM00086">
    <property type="entry name" value="PAC"/>
    <property type="match status" value="2"/>
</dbReference>
<dbReference type="SUPFAM" id="SSF141868">
    <property type="entry name" value="EAL domain-like"/>
    <property type="match status" value="1"/>
</dbReference>
<keyword evidence="4 5" id="KW-0472">Membrane</keyword>
<dbReference type="InterPro" id="IPR013655">
    <property type="entry name" value="PAS_fold_3"/>
</dbReference>
<dbReference type="STRING" id="68895.RR42_m2042"/>
<evidence type="ECO:0000259" key="7">
    <source>
        <dbReference type="PROSITE" id="PS50113"/>
    </source>
</evidence>
<evidence type="ECO:0000313" key="11">
    <source>
        <dbReference type="EMBL" id="AJG19434.1"/>
    </source>
</evidence>
<dbReference type="PROSITE" id="PS50883">
    <property type="entry name" value="EAL"/>
    <property type="match status" value="1"/>
</dbReference>
<evidence type="ECO:0000313" key="12">
    <source>
        <dbReference type="Proteomes" id="UP000031843"/>
    </source>
</evidence>
<dbReference type="AlphaFoldDB" id="A0A0C4YB17"/>
<dbReference type="FunFam" id="3.20.20.450:FF:000001">
    <property type="entry name" value="Cyclic di-GMP phosphodiesterase yahA"/>
    <property type="match status" value="1"/>
</dbReference>
<dbReference type="NCBIfam" id="TIGR00254">
    <property type="entry name" value="GGDEF"/>
    <property type="match status" value="1"/>
</dbReference>
<dbReference type="SUPFAM" id="SSF55785">
    <property type="entry name" value="PYP-like sensor domain (PAS domain)"/>
    <property type="match status" value="2"/>
</dbReference>
<dbReference type="InterPro" id="IPR043128">
    <property type="entry name" value="Rev_trsase/Diguanyl_cyclase"/>
</dbReference>
<dbReference type="PROSITE" id="PS50113">
    <property type="entry name" value="PAC"/>
    <property type="match status" value="2"/>
</dbReference>
<organism evidence="11 12">
    <name type="scientific">Cupriavidus basilensis</name>
    <dbReference type="NCBI Taxonomy" id="68895"/>
    <lineage>
        <taxon>Bacteria</taxon>
        <taxon>Pseudomonadati</taxon>
        <taxon>Pseudomonadota</taxon>
        <taxon>Betaproteobacteria</taxon>
        <taxon>Burkholderiales</taxon>
        <taxon>Burkholderiaceae</taxon>
        <taxon>Cupriavidus</taxon>
    </lineage>
</organism>
<accession>A0A0C4YB17</accession>
<dbReference type="SMART" id="SM00052">
    <property type="entry name" value="EAL"/>
    <property type="match status" value="1"/>
</dbReference>
<dbReference type="SUPFAM" id="SSF55073">
    <property type="entry name" value="Nucleotide cyclase"/>
    <property type="match status" value="1"/>
</dbReference>
<gene>
    <name evidence="11" type="ORF">RR42_m2042</name>
</gene>
<dbReference type="Pfam" id="PF08447">
    <property type="entry name" value="PAS_3"/>
    <property type="match status" value="1"/>
</dbReference>
<evidence type="ECO:0000256" key="4">
    <source>
        <dbReference type="ARBA" id="ARBA00023136"/>
    </source>
</evidence>
<evidence type="ECO:0000256" key="3">
    <source>
        <dbReference type="ARBA" id="ARBA00022989"/>
    </source>
</evidence>
<dbReference type="EMBL" id="CP010536">
    <property type="protein sequence ID" value="AJG19434.1"/>
    <property type="molecule type" value="Genomic_DNA"/>
</dbReference>
<dbReference type="PANTHER" id="PTHR44757">
    <property type="entry name" value="DIGUANYLATE CYCLASE DGCP"/>
    <property type="match status" value="1"/>
</dbReference>
<dbReference type="Gene3D" id="3.20.20.450">
    <property type="entry name" value="EAL domain"/>
    <property type="match status" value="1"/>
</dbReference>
<dbReference type="SMART" id="SM00267">
    <property type="entry name" value="GGDEF"/>
    <property type="match status" value="1"/>
</dbReference>
<dbReference type="Pfam" id="PF00990">
    <property type="entry name" value="GGDEF"/>
    <property type="match status" value="1"/>
</dbReference>
<protein>
    <submittedName>
        <fullName evidence="11">Diguanylate cyclase/phosphodiesterase (GGDEF &amp; EAL domains) with PAS/PAC sensor(S)</fullName>
    </submittedName>
</protein>
<feature type="domain" description="PAS" evidence="6">
    <location>
        <begin position="468"/>
        <end position="514"/>
    </location>
</feature>
<dbReference type="PROSITE" id="PS50839">
    <property type="entry name" value="CHASE"/>
    <property type="match status" value="1"/>
</dbReference>
<dbReference type="GO" id="GO:0016020">
    <property type="term" value="C:membrane"/>
    <property type="evidence" value="ECO:0007669"/>
    <property type="project" value="UniProtKB-SubCell"/>
</dbReference>
<feature type="domain" description="PAC" evidence="7">
    <location>
        <begin position="420"/>
        <end position="472"/>
    </location>
</feature>
<comment type="subcellular location">
    <subcellularLocation>
        <location evidence="1">Membrane</location>
    </subcellularLocation>
</comment>
<dbReference type="SMART" id="SM01079">
    <property type="entry name" value="CHASE"/>
    <property type="match status" value="1"/>
</dbReference>
<evidence type="ECO:0000259" key="9">
    <source>
        <dbReference type="PROSITE" id="PS50883"/>
    </source>
</evidence>
<evidence type="ECO:0000259" key="10">
    <source>
        <dbReference type="PROSITE" id="PS50887"/>
    </source>
</evidence>
<feature type="domain" description="PAC" evidence="7">
    <location>
        <begin position="541"/>
        <end position="593"/>
    </location>
</feature>
<evidence type="ECO:0000259" key="6">
    <source>
        <dbReference type="PROSITE" id="PS50112"/>
    </source>
</evidence>
<keyword evidence="12" id="KW-1185">Reference proteome</keyword>
<dbReference type="KEGG" id="cbw:RR42_m2042"/>
<dbReference type="GO" id="GO:0003824">
    <property type="term" value="F:catalytic activity"/>
    <property type="evidence" value="ECO:0007669"/>
    <property type="project" value="UniProtKB-ARBA"/>
</dbReference>
<dbReference type="InterPro" id="IPR035965">
    <property type="entry name" value="PAS-like_dom_sf"/>
</dbReference>
<name>A0A0C4YB17_9BURK</name>
<dbReference type="InterPro" id="IPR052155">
    <property type="entry name" value="Biofilm_reg_signaling"/>
</dbReference>
<dbReference type="Pfam" id="PF03924">
    <property type="entry name" value="CHASE"/>
    <property type="match status" value="1"/>
</dbReference>
<dbReference type="CDD" id="cd01949">
    <property type="entry name" value="GGDEF"/>
    <property type="match status" value="1"/>
</dbReference>
<dbReference type="PROSITE" id="PS50112">
    <property type="entry name" value="PAS"/>
    <property type="match status" value="2"/>
</dbReference>
<dbReference type="InterPro" id="IPR029787">
    <property type="entry name" value="Nucleotide_cyclase"/>
</dbReference>
<reference evidence="11 12" key="1">
    <citation type="journal article" date="2015" name="Genome Announc.">
        <title>Complete Genome Sequence of Cupriavidus basilensis 4G11, Isolated from the Oak Ridge Field Research Center Site.</title>
        <authorList>
            <person name="Ray J."/>
            <person name="Waters R.J."/>
            <person name="Skerker J.M."/>
            <person name="Kuehl J.V."/>
            <person name="Price M.N."/>
            <person name="Huang J."/>
            <person name="Chakraborty R."/>
            <person name="Arkin A.P."/>
            <person name="Deutschbauer A."/>
        </authorList>
    </citation>
    <scope>NUCLEOTIDE SEQUENCE [LARGE SCALE GENOMIC DNA]</scope>
    <source>
        <strain evidence="11">4G11</strain>
    </source>
</reference>
<dbReference type="Pfam" id="PF13426">
    <property type="entry name" value="PAS_9"/>
    <property type="match status" value="1"/>
</dbReference>
<keyword evidence="3 5" id="KW-1133">Transmembrane helix</keyword>
<dbReference type="InterPro" id="IPR006189">
    <property type="entry name" value="CHASE_dom"/>
</dbReference>
<feature type="domain" description="GGDEF" evidence="10">
    <location>
        <begin position="625"/>
        <end position="763"/>
    </location>
</feature>
<feature type="domain" description="EAL" evidence="9">
    <location>
        <begin position="772"/>
        <end position="1026"/>
    </location>
</feature>
<dbReference type="CDD" id="cd00130">
    <property type="entry name" value="PAS"/>
    <property type="match status" value="2"/>
</dbReference>